<dbReference type="Gene3D" id="3.40.1260.10">
    <property type="entry name" value="DsrEFH-like"/>
    <property type="match status" value="1"/>
</dbReference>
<protein>
    <recommendedName>
        <fullName evidence="3">tRNA 2-thiouridine-synthesizing protein</fullName>
    </recommendedName>
</protein>
<dbReference type="STRING" id="161398.PP2015_1796"/>
<evidence type="ECO:0000313" key="2">
    <source>
        <dbReference type="Proteomes" id="UP000061457"/>
    </source>
</evidence>
<keyword evidence="2" id="KW-1185">Reference proteome</keyword>
<dbReference type="OrthoDB" id="6292594at2"/>
<gene>
    <name evidence="1" type="ORF">PP2015_1796</name>
</gene>
<dbReference type="Proteomes" id="UP000061457">
    <property type="component" value="Chromosome I"/>
</dbReference>
<dbReference type="KEGG" id="pphe:PP2015_1796"/>
<proteinExistence type="predicted"/>
<evidence type="ECO:0000313" key="1">
    <source>
        <dbReference type="EMBL" id="ALO42297.1"/>
    </source>
</evidence>
<dbReference type="PATRIC" id="fig|161398.10.peg.1821"/>
<accession>A0A0S2K265</accession>
<dbReference type="InterPro" id="IPR027396">
    <property type="entry name" value="DsrEFH-like"/>
</dbReference>
<dbReference type="RefSeq" id="WP_058029964.1">
    <property type="nucleotide sequence ID" value="NZ_CP013187.1"/>
</dbReference>
<evidence type="ECO:0008006" key="3">
    <source>
        <dbReference type="Google" id="ProtNLM"/>
    </source>
</evidence>
<dbReference type="EMBL" id="CP013187">
    <property type="protein sequence ID" value="ALO42297.1"/>
    <property type="molecule type" value="Genomic_DNA"/>
</dbReference>
<dbReference type="AlphaFoldDB" id="A0A0S2K265"/>
<dbReference type="SUPFAM" id="SSF75169">
    <property type="entry name" value="DsrEFH-like"/>
    <property type="match status" value="1"/>
</dbReference>
<reference evidence="1 2" key="1">
    <citation type="submission" date="2015-11" db="EMBL/GenBank/DDBJ databases">
        <authorList>
            <person name="Zhang Y."/>
            <person name="Guo Z."/>
        </authorList>
    </citation>
    <scope>NUCLEOTIDE SEQUENCE [LARGE SCALE GENOMIC DNA]</scope>
    <source>
        <strain evidence="1 2">KCTC 12086</strain>
    </source>
</reference>
<organism evidence="1 2">
    <name type="scientific">Pseudoalteromonas phenolica</name>
    <dbReference type="NCBI Taxonomy" id="161398"/>
    <lineage>
        <taxon>Bacteria</taxon>
        <taxon>Pseudomonadati</taxon>
        <taxon>Pseudomonadota</taxon>
        <taxon>Gammaproteobacteria</taxon>
        <taxon>Alteromonadales</taxon>
        <taxon>Pseudoalteromonadaceae</taxon>
        <taxon>Pseudoalteromonas</taxon>
    </lineage>
</organism>
<name>A0A0S2K265_9GAMM</name>
<sequence length="88" mass="10104">MSTVHIFSKPFSNYNVTTIELIQNETNQVLLTGDACFDWRTFTSLQVKNVYLLKTCVELRNIETSDAVNLVDDSTWVELISTNNTVNW</sequence>